<feature type="region of interest" description="Disordered" evidence="8">
    <location>
        <begin position="1"/>
        <end position="58"/>
    </location>
</feature>
<keyword evidence="4" id="KW-0067">ATP-binding</keyword>
<name>C4LHC4_CORK4</name>
<evidence type="ECO:0000256" key="4">
    <source>
        <dbReference type="ARBA" id="ARBA00022840"/>
    </source>
</evidence>
<proteinExistence type="predicted"/>
<dbReference type="GO" id="GO:0005524">
    <property type="term" value="F:ATP binding"/>
    <property type="evidence" value="ECO:0007669"/>
    <property type="project" value="UniProtKB-KW"/>
</dbReference>
<keyword evidence="5" id="KW-1278">Translocase</keyword>
<dbReference type="RefSeq" id="WP_012731117.1">
    <property type="nucleotide sequence ID" value="NC_012704.1"/>
</dbReference>
<dbReference type="PANTHER" id="PTHR42861">
    <property type="entry name" value="CALCIUM-TRANSPORTING ATPASE"/>
    <property type="match status" value="1"/>
</dbReference>
<feature type="transmembrane region" description="Helical" evidence="9">
    <location>
        <begin position="754"/>
        <end position="775"/>
    </location>
</feature>
<feature type="transmembrane region" description="Helical" evidence="9">
    <location>
        <begin position="691"/>
        <end position="709"/>
    </location>
</feature>
<dbReference type="SUPFAM" id="SSF81665">
    <property type="entry name" value="Calcium ATPase, transmembrane domain M"/>
    <property type="match status" value="1"/>
</dbReference>
<dbReference type="Proteomes" id="UP000001473">
    <property type="component" value="Chromosome"/>
</dbReference>
<sequence>MAQQQSDASSSHDPVASSDSSAADDDRTFHTDPSVGLTSQEVEERRRDGKGNTLPERSGRSTWSIIKANVFTRINAMLGVLLVIVLATGSLINAMFGLLIIANSGIGIIQELRAKRTLDKLTIVGEARPTVRRDGEDQEISRDEVVLDDLIILKSGVQVVVDGVVVESEHVDIDESMLTGESDPVEKSPEDEVLSGSFVQSGHGLYQATKVGADSYAGKLTAAANKFELTDSELMTGINKILRIITWLLIPTGILTIWTQLFRSGDSLRDAILAMVAALVPMVPEGLVLMTSIAFAVGVVRLGKFKALVNELPAIEGLARVDVVCTDKTGTLTENRMVLNDVVEVDSERKSDSDSDSSVDEPLSESDEGWVRVDHDVLAALASLIAADDDKNDTSEAIAEGIHDLESDADVEVMDPTDTKAFSSARKWSGASFGETTWVMGAPDVIALPGSDAAEAADEVGRRGLRVLLLAQTSKKLDDITATPKEPGDDDLTPRGLIVLEQKVRDDAPETIEYFDREKMHVKVISGDNAESVGAVASSVGIDSSKTIDARELPDYQSDQDKFDEVVEESTVFGRVTPEQKRAMVGALQRNNHTVAMTGDGVNDVLALKDANIGVAMGAGSPATRSVAQLVLLNNSFATLPHVVAEGRRVIGNIERVANLFLTKTVYSVLLALIVGIFGMSYPFQPIHVTMTGWFTIGIPAFILSLAPNHERAKSGFVGRVLRLAVPSGVLIGAVTVGFWLWVTRGDNFDRSQASTATLTVMITMALWVLIVVARPYKLWKIVLLVVSALAYVVIFSVPWIAHILLLDPTNLGLMTQALIVGAVGCVAIEIAWWISHTKRGDAQLWDHSEAEGVFKY</sequence>
<evidence type="ECO:0000256" key="5">
    <source>
        <dbReference type="ARBA" id="ARBA00022967"/>
    </source>
</evidence>
<evidence type="ECO:0000259" key="11">
    <source>
        <dbReference type="Pfam" id="PF00690"/>
    </source>
</evidence>
<feature type="region of interest" description="Disordered" evidence="8">
    <location>
        <begin position="344"/>
        <end position="367"/>
    </location>
</feature>
<dbReference type="InterPro" id="IPR001757">
    <property type="entry name" value="P_typ_ATPase"/>
</dbReference>
<evidence type="ECO:0000256" key="3">
    <source>
        <dbReference type="ARBA" id="ARBA00022741"/>
    </source>
</evidence>
<evidence type="ECO:0000256" key="9">
    <source>
        <dbReference type="SAM" id="Phobius"/>
    </source>
</evidence>
<dbReference type="InterPro" id="IPR036412">
    <property type="entry name" value="HAD-like_sf"/>
</dbReference>
<evidence type="ECO:0000256" key="1">
    <source>
        <dbReference type="ARBA" id="ARBA00004651"/>
    </source>
</evidence>
<feature type="transmembrane region" description="Helical" evidence="9">
    <location>
        <begin position="666"/>
        <end position="685"/>
    </location>
</feature>
<dbReference type="Pfam" id="PF00690">
    <property type="entry name" value="Cation_ATPase_N"/>
    <property type="match status" value="1"/>
</dbReference>
<dbReference type="Gene3D" id="3.40.1110.10">
    <property type="entry name" value="Calcium-transporting ATPase, cytoplasmic domain N"/>
    <property type="match status" value="1"/>
</dbReference>
<dbReference type="PROSITE" id="PS00154">
    <property type="entry name" value="ATPASE_E1_E2"/>
    <property type="match status" value="1"/>
</dbReference>
<organism evidence="12 13">
    <name type="scientific">Corynebacterium kroppenstedtii (strain DSM 44385 / JCM 11950 / CIP 105744 / CCUG 35717)</name>
    <dbReference type="NCBI Taxonomy" id="645127"/>
    <lineage>
        <taxon>Bacteria</taxon>
        <taxon>Bacillati</taxon>
        <taxon>Actinomycetota</taxon>
        <taxon>Actinomycetes</taxon>
        <taxon>Mycobacteriales</taxon>
        <taxon>Corynebacteriaceae</taxon>
        <taxon>Corynebacterium</taxon>
    </lineage>
</organism>
<feature type="transmembrane region" description="Helical" evidence="9">
    <location>
        <begin position="721"/>
        <end position="742"/>
    </location>
</feature>
<protein>
    <submittedName>
        <fullName evidence="12">Putative cation-transporting P-type ATPase</fullName>
    </submittedName>
</protein>
<dbReference type="eggNOG" id="COG0474">
    <property type="taxonomic scope" value="Bacteria"/>
</dbReference>
<dbReference type="SUPFAM" id="SSF81653">
    <property type="entry name" value="Calcium ATPase, transduction domain A"/>
    <property type="match status" value="1"/>
</dbReference>
<evidence type="ECO:0000256" key="8">
    <source>
        <dbReference type="SAM" id="MobiDB-lite"/>
    </source>
</evidence>
<dbReference type="SUPFAM" id="SSF56784">
    <property type="entry name" value="HAD-like"/>
    <property type="match status" value="1"/>
</dbReference>
<dbReference type="HOGENOM" id="CLU_002360_5_1_11"/>
<comment type="subcellular location">
    <subcellularLocation>
        <location evidence="1">Cell membrane</location>
        <topology evidence="1">Multi-pass membrane protein</topology>
    </subcellularLocation>
</comment>
<accession>C4LHC4</accession>
<dbReference type="OrthoDB" id="9814270at2"/>
<evidence type="ECO:0000256" key="6">
    <source>
        <dbReference type="ARBA" id="ARBA00022989"/>
    </source>
</evidence>
<dbReference type="InterPro" id="IPR023299">
    <property type="entry name" value="ATPase_P-typ_cyto_dom_N"/>
</dbReference>
<feature type="domain" description="P-type ATPase A" evidence="10">
    <location>
        <begin position="130"/>
        <end position="223"/>
    </location>
</feature>
<reference evidence="12 13" key="1">
    <citation type="journal article" date="2008" name="J. Biotechnol.">
        <title>Ultrafast pyrosequencing of Corynebacterium kroppenstedtii DSM44385 revealed insights into the physiology of a lipophilic corynebacterium that lacks mycolic acids.</title>
        <authorList>
            <person name="Tauch A."/>
            <person name="Schneider J."/>
            <person name="Szczepanowski R."/>
            <person name="Tilker A."/>
            <person name="Viehoever P."/>
            <person name="Gartemann K.-H."/>
            <person name="Arnold W."/>
            <person name="Blom J."/>
            <person name="Brinkrolf K."/>
            <person name="Brune I."/>
            <person name="Goetker S."/>
            <person name="Weisshaar B."/>
            <person name="Goesmann A."/>
            <person name="Droege M."/>
            <person name="Puehler A."/>
        </authorList>
    </citation>
    <scope>NUCLEOTIDE SEQUENCE [LARGE SCALE GENOMIC DNA]</scope>
    <source>
        <strain evidence="13">DSM 44385 / JCM 11950 / CIP 105744 / CCUG 35717</strain>
    </source>
</reference>
<dbReference type="InterPro" id="IPR044492">
    <property type="entry name" value="P_typ_ATPase_HD_dom"/>
</dbReference>
<feature type="domain" description="Cation-transporting P-type ATPase N-terminal" evidence="11">
    <location>
        <begin position="29"/>
        <end position="81"/>
    </location>
</feature>
<dbReference type="GO" id="GO:0005886">
    <property type="term" value="C:plasma membrane"/>
    <property type="evidence" value="ECO:0007669"/>
    <property type="project" value="UniProtKB-SubCell"/>
</dbReference>
<dbReference type="Pfam" id="PF00122">
    <property type="entry name" value="E1-E2_ATPase"/>
    <property type="match status" value="1"/>
</dbReference>
<evidence type="ECO:0000313" key="12">
    <source>
        <dbReference type="EMBL" id="ACR17229.1"/>
    </source>
</evidence>
<dbReference type="AlphaFoldDB" id="C4LHC4"/>
<dbReference type="GO" id="GO:0016887">
    <property type="term" value="F:ATP hydrolysis activity"/>
    <property type="evidence" value="ECO:0007669"/>
    <property type="project" value="InterPro"/>
</dbReference>
<feature type="transmembrane region" description="Helical" evidence="9">
    <location>
        <begin position="241"/>
        <end position="259"/>
    </location>
</feature>
<evidence type="ECO:0000313" key="13">
    <source>
        <dbReference type="Proteomes" id="UP000001473"/>
    </source>
</evidence>
<dbReference type="PRINTS" id="PR00119">
    <property type="entry name" value="CATATPASE"/>
</dbReference>
<dbReference type="InterPro" id="IPR023298">
    <property type="entry name" value="ATPase_P-typ_TM_dom_sf"/>
</dbReference>
<gene>
    <name evidence="12" type="ordered locus">ckrop_0452</name>
</gene>
<dbReference type="PRINTS" id="PR00120">
    <property type="entry name" value="HATPASE"/>
</dbReference>
<feature type="compositionally biased region" description="Acidic residues" evidence="8">
    <location>
        <begin position="354"/>
        <end position="367"/>
    </location>
</feature>
<feature type="compositionally biased region" description="Low complexity" evidence="8">
    <location>
        <begin position="1"/>
        <end position="21"/>
    </location>
</feature>
<dbReference type="SFLD" id="SFLDS00003">
    <property type="entry name" value="Haloacid_Dehalogenase"/>
    <property type="match status" value="1"/>
</dbReference>
<dbReference type="InterPro" id="IPR008250">
    <property type="entry name" value="ATPase_P-typ_transduc_dom_A_sf"/>
</dbReference>
<dbReference type="EMBL" id="CP001620">
    <property type="protein sequence ID" value="ACR17229.1"/>
    <property type="molecule type" value="Genomic_DNA"/>
</dbReference>
<dbReference type="Pfam" id="PF00702">
    <property type="entry name" value="Hydrolase"/>
    <property type="match status" value="1"/>
</dbReference>
<dbReference type="KEGG" id="ckp:ckrop_0452"/>
<dbReference type="Gene3D" id="3.40.50.1000">
    <property type="entry name" value="HAD superfamily/HAD-like"/>
    <property type="match status" value="1"/>
</dbReference>
<keyword evidence="2 9" id="KW-0812">Transmembrane</keyword>
<keyword evidence="3" id="KW-0547">Nucleotide-binding</keyword>
<evidence type="ECO:0000256" key="2">
    <source>
        <dbReference type="ARBA" id="ARBA00022692"/>
    </source>
</evidence>
<keyword evidence="13" id="KW-1185">Reference proteome</keyword>
<dbReference type="InterPro" id="IPR023214">
    <property type="entry name" value="HAD_sf"/>
</dbReference>
<dbReference type="NCBIfam" id="TIGR01494">
    <property type="entry name" value="ATPase_P-type"/>
    <property type="match status" value="2"/>
</dbReference>
<dbReference type="Gene3D" id="1.20.1110.10">
    <property type="entry name" value="Calcium-transporting ATPase, transmembrane domain"/>
    <property type="match status" value="1"/>
</dbReference>
<evidence type="ECO:0000259" key="10">
    <source>
        <dbReference type="Pfam" id="PF00122"/>
    </source>
</evidence>
<dbReference type="SFLD" id="SFLDG00002">
    <property type="entry name" value="C1.7:_P-type_atpase_like"/>
    <property type="match status" value="1"/>
</dbReference>
<evidence type="ECO:0000256" key="7">
    <source>
        <dbReference type="ARBA" id="ARBA00023136"/>
    </source>
</evidence>
<feature type="transmembrane region" description="Helical" evidence="9">
    <location>
        <begin position="814"/>
        <end position="835"/>
    </location>
</feature>
<dbReference type="InterPro" id="IPR004014">
    <property type="entry name" value="ATPase_P-typ_cation-transptr_N"/>
</dbReference>
<feature type="transmembrane region" description="Helical" evidence="9">
    <location>
        <begin position="782"/>
        <end position="802"/>
    </location>
</feature>
<dbReference type="SFLD" id="SFLDF00027">
    <property type="entry name" value="p-type_atpase"/>
    <property type="match status" value="1"/>
</dbReference>
<feature type="transmembrane region" description="Helical" evidence="9">
    <location>
        <begin position="271"/>
        <end position="300"/>
    </location>
</feature>
<dbReference type="InterPro" id="IPR059000">
    <property type="entry name" value="ATPase_P-type_domA"/>
</dbReference>
<dbReference type="Gene3D" id="2.70.150.10">
    <property type="entry name" value="Calcium-transporting ATPase, cytoplasmic transduction domain A"/>
    <property type="match status" value="1"/>
</dbReference>
<keyword evidence="7 9" id="KW-0472">Membrane</keyword>
<keyword evidence="6 9" id="KW-1133">Transmembrane helix</keyword>
<dbReference type="STRING" id="645127.ckrop_0452"/>
<dbReference type="InterPro" id="IPR018303">
    <property type="entry name" value="ATPase_P-typ_P_site"/>
</dbReference>